<dbReference type="PANTHER" id="PTHR33336:SF3">
    <property type="entry name" value="ABM DOMAIN-CONTAINING PROTEIN"/>
    <property type="match status" value="1"/>
</dbReference>
<dbReference type="InterPro" id="IPR011008">
    <property type="entry name" value="Dimeric_a/b-barrel"/>
</dbReference>
<dbReference type="PROSITE" id="PS51257">
    <property type="entry name" value="PROKAR_LIPOPROTEIN"/>
    <property type="match status" value="1"/>
</dbReference>
<proteinExistence type="predicted"/>
<protein>
    <submittedName>
        <fullName evidence="2">Quinol monooxygenase YgiN</fullName>
    </submittedName>
</protein>
<keyword evidence="2" id="KW-0560">Oxidoreductase</keyword>
<dbReference type="SUPFAM" id="SSF54909">
    <property type="entry name" value="Dimeric alpha+beta barrel"/>
    <property type="match status" value="1"/>
</dbReference>
<dbReference type="Pfam" id="PF03992">
    <property type="entry name" value="ABM"/>
    <property type="match status" value="1"/>
</dbReference>
<dbReference type="GO" id="GO:0004497">
    <property type="term" value="F:monooxygenase activity"/>
    <property type="evidence" value="ECO:0007669"/>
    <property type="project" value="UniProtKB-KW"/>
</dbReference>
<name>A0A852VFN9_9BACT</name>
<dbReference type="Proteomes" id="UP000564385">
    <property type="component" value="Unassembled WGS sequence"/>
</dbReference>
<dbReference type="AlphaFoldDB" id="A0A852VFN9"/>
<dbReference type="Gene3D" id="3.30.70.100">
    <property type="match status" value="1"/>
</dbReference>
<accession>A0A852VFN9</accession>
<sequence length="133" mass="15146">MTTKQLLLFGSSVIVSCMLLAELRASAEPKHARVVRLAELEIDPAQLESYKAALKEEIETSIRVELGVLTLYAVSVKDDPNQIRLFEIYRDEESYRAHLESPHFRKYKSVTQQMVKALKLIETEPVLLGSKSR</sequence>
<dbReference type="InterPro" id="IPR007138">
    <property type="entry name" value="ABM_dom"/>
</dbReference>
<comment type="caution">
    <text evidence="2">The sequence shown here is derived from an EMBL/GenBank/DDBJ whole genome shotgun (WGS) entry which is preliminary data.</text>
</comment>
<dbReference type="InterPro" id="IPR050744">
    <property type="entry name" value="AI-2_Isomerase_LsrG"/>
</dbReference>
<gene>
    <name evidence="2" type="ORF">HDF08_002128</name>
</gene>
<reference evidence="2 3" key="1">
    <citation type="submission" date="2020-07" db="EMBL/GenBank/DDBJ databases">
        <title>Genomic Encyclopedia of Type Strains, Phase IV (KMG-V): Genome sequencing to study the core and pangenomes of soil and plant-associated prokaryotes.</title>
        <authorList>
            <person name="Whitman W."/>
        </authorList>
    </citation>
    <scope>NUCLEOTIDE SEQUENCE [LARGE SCALE GENOMIC DNA]</scope>
    <source>
        <strain evidence="2 3">M8UP22</strain>
    </source>
</reference>
<organism evidence="2 3">
    <name type="scientific">Tunturiibacter lichenicola</name>
    <dbReference type="NCBI Taxonomy" id="2051959"/>
    <lineage>
        <taxon>Bacteria</taxon>
        <taxon>Pseudomonadati</taxon>
        <taxon>Acidobacteriota</taxon>
        <taxon>Terriglobia</taxon>
        <taxon>Terriglobales</taxon>
        <taxon>Acidobacteriaceae</taxon>
        <taxon>Tunturiibacter</taxon>
    </lineage>
</organism>
<dbReference type="PROSITE" id="PS51725">
    <property type="entry name" value="ABM"/>
    <property type="match status" value="1"/>
</dbReference>
<dbReference type="PANTHER" id="PTHR33336">
    <property type="entry name" value="QUINOL MONOOXYGENASE YGIN-RELATED"/>
    <property type="match status" value="1"/>
</dbReference>
<feature type="domain" description="ABM" evidence="1">
    <location>
        <begin position="34"/>
        <end position="127"/>
    </location>
</feature>
<evidence type="ECO:0000313" key="2">
    <source>
        <dbReference type="EMBL" id="NYF90061.1"/>
    </source>
</evidence>
<dbReference type="EMBL" id="JACCCU010000001">
    <property type="protein sequence ID" value="NYF90061.1"/>
    <property type="molecule type" value="Genomic_DNA"/>
</dbReference>
<evidence type="ECO:0000313" key="3">
    <source>
        <dbReference type="Proteomes" id="UP000564385"/>
    </source>
</evidence>
<evidence type="ECO:0000259" key="1">
    <source>
        <dbReference type="PROSITE" id="PS51725"/>
    </source>
</evidence>
<keyword evidence="2" id="KW-0503">Monooxygenase</keyword>